<evidence type="ECO:0000313" key="1">
    <source>
        <dbReference type="EMBL" id="WYY08223.1"/>
    </source>
</evidence>
<proteinExistence type="predicted"/>
<name>A0ABZ2U3C7_9ACTN</name>
<dbReference type="RefSeq" id="WP_239588762.1">
    <property type="nucleotide sequence ID" value="NZ_CP136137.1"/>
</dbReference>
<evidence type="ECO:0000313" key="2">
    <source>
        <dbReference type="Proteomes" id="UP001479933"/>
    </source>
</evidence>
<dbReference type="EMBL" id="CP136137">
    <property type="protein sequence ID" value="WYY08223.1"/>
    <property type="molecule type" value="Genomic_DNA"/>
</dbReference>
<gene>
    <name evidence="1" type="ORF">RVF87_03845</name>
</gene>
<dbReference type="Proteomes" id="UP001479933">
    <property type="component" value="Chromosome"/>
</dbReference>
<sequence>MRAGEYTSVEQTAAEQHAAMKVNADDQNEVVDLEGFVDAGRNVVTPVLQLEPDVALAVVTAFAAIVTRGKQSAAATAPDRDGITRSQVFEEGDVYMIERPFDGFFADRYLMDFYDVTDRDLCSRMHLHTGLRMVRMMTGPDTRIRVSSLAPIDVVEVPGVTDFGLDSFVDDLPDVPDGGRRDRFNVIVPPCSFVDLQVPRGVSHQFNAIGPHAVIDSVHPEESIEVFREQMSGYAMMAQTVFLADEQSTAQSCEIVDQMPENMR</sequence>
<organism evidence="1 2">
    <name type="scientific">Gordonia hydrophobica</name>
    <dbReference type="NCBI Taxonomy" id="40516"/>
    <lineage>
        <taxon>Bacteria</taxon>
        <taxon>Bacillati</taxon>
        <taxon>Actinomycetota</taxon>
        <taxon>Actinomycetes</taxon>
        <taxon>Mycobacteriales</taxon>
        <taxon>Gordoniaceae</taxon>
        <taxon>Gordonia</taxon>
    </lineage>
</organism>
<protein>
    <submittedName>
        <fullName evidence="1">Uncharacterized protein</fullName>
    </submittedName>
</protein>
<reference evidence="1 2" key="1">
    <citation type="journal article" date="2023" name="Virus Evol.">
        <title>Computational host range prediction-The good, the bad, and the ugly.</title>
        <authorList>
            <person name="Howell A.A."/>
            <person name="Versoza C.J."/>
            <person name="Pfeifer S.P."/>
        </authorList>
    </citation>
    <scope>NUCLEOTIDE SEQUENCE [LARGE SCALE GENOMIC DNA]</scope>
    <source>
        <strain evidence="1 2">1610/1b</strain>
    </source>
</reference>
<keyword evidence="2" id="KW-1185">Reference proteome</keyword>
<accession>A0ABZ2U3C7</accession>